<dbReference type="Gene3D" id="3.40.50.720">
    <property type="entry name" value="NAD(P)-binding Rossmann-like Domain"/>
    <property type="match status" value="1"/>
</dbReference>
<comment type="function">
    <text evidence="5">Catalyzes oxidation of L-threonate to 2-oxo-tetronate. Can use either NAD(+) or NADP(+) as cosubstrate, with a preference for NAD(+).</text>
</comment>
<gene>
    <name evidence="13" type="ORF">M0638_24825</name>
</gene>
<evidence type="ECO:0000256" key="4">
    <source>
        <dbReference type="ARBA" id="ARBA00023277"/>
    </source>
</evidence>
<dbReference type="InterPro" id="IPR050006">
    <property type="entry name" value="LtnD"/>
</dbReference>
<dbReference type="GO" id="GO:0050661">
    <property type="term" value="F:NADP binding"/>
    <property type="evidence" value="ECO:0007669"/>
    <property type="project" value="InterPro"/>
</dbReference>
<dbReference type="SUPFAM" id="SSF48179">
    <property type="entry name" value="6-phosphogluconate dehydrogenase C-terminal domain-like"/>
    <property type="match status" value="1"/>
</dbReference>
<evidence type="ECO:0000259" key="11">
    <source>
        <dbReference type="Pfam" id="PF03446"/>
    </source>
</evidence>
<comment type="catalytic activity">
    <reaction evidence="9">
        <text>L-threonate + NAD(+) = 2-dehydro-L-erythronate + NADH + H(+)</text>
        <dbReference type="Rhea" id="RHEA:52548"/>
        <dbReference type="ChEBI" id="CHEBI:15378"/>
        <dbReference type="ChEBI" id="CHEBI:57540"/>
        <dbReference type="ChEBI" id="CHEBI:57561"/>
        <dbReference type="ChEBI" id="CHEBI:57945"/>
        <dbReference type="ChEBI" id="CHEBI:136669"/>
        <dbReference type="EC" id="1.1.1.411"/>
    </reaction>
</comment>
<dbReference type="EC" id="1.1.1.411" evidence="7"/>
<feature type="domain" description="3-hydroxyisobutyrate dehydrogenase-like NAD-binding" evidence="12">
    <location>
        <begin position="185"/>
        <end position="304"/>
    </location>
</feature>
<reference evidence="13" key="1">
    <citation type="submission" date="2022-04" db="EMBL/GenBank/DDBJ databases">
        <title>Roseomonas acroporae sp. nov., isolated from coral Acropora digitifera.</title>
        <authorList>
            <person name="Sun H."/>
        </authorList>
    </citation>
    <scope>NUCLEOTIDE SEQUENCE</scope>
    <source>
        <strain evidence="13">NAR14</strain>
    </source>
</reference>
<dbReference type="InterPro" id="IPR015815">
    <property type="entry name" value="HIBADH-related"/>
</dbReference>
<dbReference type="PIRSF" id="PIRSF000103">
    <property type="entry name" value="HIBADH"/>
    <property type="match status" value="1"/>
</dbReference>
<dbReference type="Pfam" id="PF03446">
    <property type="entry name" value="NAD_binding_2"/>
    <property type="match status" value="1"/>
</dbReference>
<keyword evidence="2" id="KW-0560">Oxidoreductase</keyword>
<evidence type="ECO:0000256" key="9">
    <source>
        <dbReference type="ARBA" id="ARBA00047312"/>
    </source>
</evidence>
<feature type="active site" evidence="10">
    <location>
        <position position="191"/>
    </location>
</feature>
<dbReference type="AlphaFoldDB" id="A0A9X1YEH5"/>
<sequence>MAEKGQGAGPGAGKAGGASLRVAVIGLGNIGLGAACNLLRAPGLDVTGCDLGEAARAAFAAEGGRAVAGAEALPEGTEAVLVCVVSAAQARAALFGPRGAASRLAPGAVLIVSSTMAAADARALAAEAAARGLLYLDAPVSGGAVGAREGRLSVMASGSEAAFAKAAPVLGPIAGKVWKLGDAPGLGTTMKVVHQLLAGVHIAAAAEAMALGIKAGIEPQALYDVVTNAAGNSWMFENRMAHVLEGDDTPRSAVEIFVKDLSLVAELGREVASPVPLAAQAQQLFVAAKGLGQGGRDDAFVIRVWQAITGIALPEKDAS</sequence>
<dbReference type="PANTHER" id="PTHR43060:SF17">
    <property type="entry name" value="L-THREONATE DEHYDROGENASE"/>
    <property type="match status" value="1"/>
</dbReference>
<dbReference type="PANTHER" id="PTHR43060">
    <property type="entry name" value="3-HYDROXYISOBUTYRATE DEHYDROGENASE-LIKE 1, MITOCHONDRIAL-RELATED"/>
    <property type="match status" value="1"/>
</dbReference>
<organism evidence="13 14">
    <name type="scientific">Roseomonas acroporae</name>
    <dbReference type="NCBI Taxonomy" id="2937791"/>
    <lineage>
        <taxon>Bacteria</taxon>
        <taxon>Pseudomonadati</taxon>
        <taxon>Pseudomonadota</taxon>
        <taxon>Alphaproteobacteria</taxon>
        <taxon>Acetobacterales</taxon>
        <taxon>Roseomonadaceae</taxon>
        <taxon>Roseomonas</taxon>
    </lineage>
</organism>
<dbReference type="GO" id="GO:0051287">
    <property type="term" value="F:NAD binding"/>
    <property type="evidence" value="ECO:0007669"/>
    <property type="project" value="InterPro"/>
</dbReference>
<dbReference type="Gene3D" id="1.10.1040.10">
    <property type="entry name" value="N-(1-d-carboxylethyl)-l-norvaline Dehydrogenase, domain 2"/>
    <property type="match status" value="1"/>
</dbReference>
<evidence type="ECO:0000256" key="1">
    <source>
        <dbReference type="ARBA" id="ARBA00022857"/>
    </source>
</evidence>
<dbReference type="InterPro" id="IPR006115">
    <property type="entry name" value="6PGDH_NADP-bd"/>
</dbReference>
<dbReference type="Proteomes" id="UP001139516">
    <property type="component" value="Unassembled WGS sequence"/>
</dbReference>
<evidence type="ECO:0000256" key="6">
    <source>
        <dbReference type="ARBA" id="ARBA00037979"/>
    </source>
</evidence>
<dbReference type="InterPro" id="IPR029154">
    <property type="entry name" value="HIBADH-like_NADP-bd"/>
</dbReference>
<feature type="domain" description="6-phosphogluconate dehydrogenase NADP-binding" evidence="11">
    <location>
        <begin position="21"/>
        <end position="178"/>
    </location>
</feature>
<evidence type="ECO:0000256" key="2">
    <source>
        <dbReference type="ARBA" id="ARBA00023002"/>
    </source>
</evidence>
<evidence type="ECO:0000313" key="14">
    <source>
        <dbReference type="Proteomes" id="UP001139516"/>
    </source>
</evidence>
<dbReference type="InterPro" id="IPR013328">
    <property type="entry name" value="6PGD_dom2"/>
</dbReference>
<dbReference type="GO" id="GO:0016616">
    <property type="term" value="F:oxidoreductase activity, acting on the CH-OH group of donors, NAD or NADP as acceptor"/>
    <property type="evidence" value="ECO:0007669"/>
    <property type="project" value="InterPro"/>
</dbReference>
<evidence type="ECO:0000256" key="7">
    <source>
        <dbReference type="ARBA" id="ARBA00038870"/>
    </source>
</evidence>
<evidence type="ECO:0000259" key="12">
    <source>
        <dbReference type="Pfam" id="PF14833"/>
    </source>
</evidence>
<proteinExistence type="inferred from homology"/>
<keyword evidence="4" id="KW-0119">Carbohydrate metabolism</keyword>
<dbReference type="Pfam" id="PF14833">
    <property type="entry name" value="NAD_binding_11"/>
    <property type="match status" value="1"/>
</dbReference>
<evidence type="ECO:0000256" key="8">
    <source>
        <dbReference type="ARBA" id="ARBA00039407"/>
    </source>
</evidence>
<dbReference type="InterPro" id="IPR036291">
    <property type="entry name" value="NAD(P)-bd_dom_sf"/>
</dbReference>
<evidence type="ECO:0000256" key="10">
    <source>
        <dbReference type="PIRSR" id="PIRSR000103-1"/>
    </source>
</evidence>
<evidence type="ECO:0000256" key="3">
    <source>
        <dbReference type="ARBA" id="ARBA00023027"/>
    </source>
</evidence>
<accession>A0A9X1YEH5</accession>
<dbReference type="SUPFAM" id="SSF51735">
    <property type="entry name" value="NAD(P)-binding Rossmann-fold domains"/>
    <property type="match status" value="1"/>
</dbReference>
<keyword evidence="3" id="KW-0520">NAD</keyword>
<evidence type="ECO:0000313" key="13">
    <source>
        <dbReference type="EMBL" id="MCK8787595.1"/>
    </source>
</evidence>
<keyword evidence="14" id="KW-1185">Reference proteome</keyword>
<comment type="caution">
    <text evidence="13">The sequence shown here is derived from an EMBL/GenBank/DDBJ whole genome shotgun (WGS) entry which is preliminary data.</text>
</comment>
<protein>
    <recommendedName>
        <fullName evidence="8">L-threonate dehydrogenase</fullName>
        <ecNumber evidence="7">1.1.1.411</ecNumber>
    </recommendedName>
</protein>
<dbReference type="RefSeq" id="WP_248669644.1">
    <property type="nucleotide sequence ID" value="NZ_JALPRX010000133.1"/>
</dbReference>
<name>A0A9X1YEH5_9PROT</name>
<dbReference type="NCBIfam" id="NF043037">
    <property type="entry name" value="ThreonDh"/>
    <property type="match status" value="1"/>
</dbReference>
<dbReference type="EMBL" id="JALPRX010000133">
    <property type="protein sequence ID" value="MCK8787595.1"/>
    <property type="molecule type" value="Genomic_DNA"/>
</dbReference>
<dbReference type="InterPro" id="IPR008927">
    <property type="entry name" value="6-PGluconate_DH-like_C_sf"/>
</dbReference>
<keyword evidence="1" id="KW-0521">NADP</keyword>
<comment type="similarity">
    <text evidence="6">Belongs to the HIBADH-related family. L-threonate dehydrogenase subfamily.</text>
</comment>
<evidence type="ECO:0000256" key="5">
    <source>
        <dbReference type="ARBA" id="ARBA00037062"/>
    </source>
</evidence>